<gene>
    <name evidence="2" type="ORF">O1G21_19105</name>
</gene>
<evidence type="ECO:0000313" key="3">
    <source>
        <dbReference type="Proteomes" id="UP001212821"/>
    </source>
</evidence>
<accession>A0ABY7Q555</accession>
<dbReference type="RefSeq" id="WP_270145453.1">
    <property type="nucleotide sequence ID" value="NZ_CP115450.1"/>
</dbReference>
<dbReference type="EMBL" id="CP115450">
    <property type="protein sequence ID" value="WBP87746.1"/>
    <property type="molecule type" value="Genomic_DNA"/>
</dbReference>
<dbReference type="Proteomes" id="UP001212821">
    <property type="component" value="Chromosome"/>
</dbReference>
<organism evidence="2 3">
    <name type="scientific">Kitasatospora cathayae</name>
    <dbReference type="NCBI Taxonomy" id="3004092"/>
    <lineage>
        <taxon>Bacteria</taxon>
        <taxon>Bacillati</taxon>
        <taxon>Actinomycetota</taxon>
        <taxon>Actinomycetes</taxon>
        <taxon>Kitasatosporales</taxon>
        <taxon>Streptomycetaceae</taxon>
        <taxon>Kitasatospora</taxon>
    </lineage>
</organism>
<evidence type="ECO:0000256" key="1">
    <source>
        <dbReference type="SAM" id="MobiDB-lite"/>
    </source>
</evidence>
<reference evidence="3" key="1">
    <citation type="submission" date="2022-12" db="EMBL/GenBank/DDBJ databases">
        <authorList>
            <person name="Mo P."/>
        </authorList>
    </citation>
    <scope>NUCLEOTIDE SEQUENCE [LARGE SCALE GENOMIC DNA]</scope>
    <source>
        <strain evidence="3">HUAS 3-15</strain>
    </source>
</reference>
<proteinExistence type="predicted"/>
<name>A0ABY7Q555_9ACTN</name>
<evidence type="ECO:0008006" key="4">
    <source>
        <dbReference type="Google" id="ProtNLM"/>
    </source>
</evidence>
<sequence length="182" mass="18740">MRMLEGRWPLPAALAVLVAAAGTVGYLDWRGHRPVEEPGRAAHLCGVPTGSGSPLGRLLPPGGQDVEEKQDGRSGDPASCTIRVDGRTALTVLATHHDGQPALPPGVAQHPDAHGFAQPGPSASWAGSAVIARTCPPTKGDYGYVVLEVTAGAAARTGDNSRSDLEQIATAVVQQNTKDACQ</sequence>
<protein>
    <recommendedName>
        <fullName evidence="4">DUF3558 domain-containing protein</fullName>
    </recommendedName>
</protein>
<feature type="region of interest" description="Disordered" evidence="1">
    <location>
        <begin position="41"/>
        <end position="81"/>
    </location>
</feature>
<keyword evidence="3" id="KW-1185">Reference proteome</keyword>
<feature type="compositionally biased region" description="Low complexity" evidence="1">
    <location>
        <begin position="50"/>
        <end position="63"/>
    </location>
</feature>
<evidence type="ECO:0000313" key="2">
    <source>
        <dbReference type="EMBL" id="WBP87746.1"/>
    </source>
</evidence>